<dbReference type="VEuPathDB" id="FungiDB:MYCTH_2306018"/>
<dbReference type="OrthoDB" id="60858at2759"/>
<dbReference type="EMBL" id="CP003005">
    <property type="protein sequence ID" value="AEO58577.1"/>
    <property type="molecule type" value="Genomic_DNA"/>
</dbReference>
<dbReference type="AlphaFoldDB" id="G2QGG3"/>
<protein>
    <recommendedName>
        <fullName evidence="4">EXPERA domain-containing protein</fullName>
    </recommendedName>
</protein>
<keyword evidence="1" id="KW-1133">Transmembrane helix</keyword>
<dbReference type="RefSeq" id="XP_003663822.1">
    <property type="nucleotide sequence ID" value="XM_003663774.1"/>
</dbReference>
<accession>G2QGG3</accession>
<dbReference type="GeneID" id="11510172"/>
<dbReference type="STRING" id="573729.G2QGG3"/>
<dbReference type="KEGG" id="mtm:MYCTH_2306018"/>
<name>G2QGG3_THET4</name>
<organism evidence="2 3">
    <name type="scientific">Thermothelomyces thermophilus (strain ATCC 42464 / BCRC 31852 / DSM 1799)</name>
    <name type="common">Sporotrichum thermophile</name>
    <dbReference type="NCBI Taxonomy" id="573729"/>
    <lineage>
        <taxon>Eukaryota</taxon>
        <taxon>Fungi</taxon>
        <taxon>Dikarya</taxon>
        <taxon>Ascomycota</taxon>
        <taxon>Pezizomycotina</taxon>
        <taxon>Sordariomycetes</taxon>
        <taxon>Sordariomycetidae</taxon>
        <taxon>Sordariales</taxon>
        <taxon>Chaetomiaceae</taxon>
        <taxon>Thermothelomyces</taxon>
    </lineage>
</organism>
<dbReference type="Proteomes" id="UP000007322">
    <property type="component" value="Chromosome 4"/>
</dbReference>
<evidence type="ECO:0008006" key="4">
    <source>
        <dbReference type="Google" id="ProtNLM"/>
    </source>
</evidence>
<keyword evidence="1" id="KW-0472">Membrane</keyword>
<proteinExistence type="predicted"/>
<dbReference type="eggNOG" id="ENOG502S97T">
    <property type="taxonomic scope" value="Eukaryota"/>
</dbReference>
<keyword evidence="3" id="KW-1185">Reference proteome</keyword>
<dbReference type="PANTHER" id="PTHR37919">
    <property type="entry name" value="PROTEIN CBG05606"/>
    <property type="match status" value="1"/>
</dbReference>
<dbReference type="InParanoid" id="G2QGG3"/>
<feature type="transmembrane region" description="Helical" evidence="1">
    <location>
        <begin position="26"/>
        <end position="46"/>
    </location>
</feature>
<evidence type="ECO:0000313" key="2">
    <source>
        <dbReference type="EMBL" id="AEO58577.1"/>
    </source>
</evidence>
<dbReference type="HOGENOM" id="CLU_076143_1_0_1"/>
<dbReference type="OMA" id="VIWIDYF"/>
<feature type="transmembrane region" description="Helical" evidence="1">
    <location>
        <begin position="91"/>
        <end position="110"/>
    </location>
</feature>
<reference evidence="2 3" key="1">
    <citation type="journal article" date="2011" name="Nat. Biotechnol.">
        <title>Comparative genomic analysis of the thermophilic biomass-degrading fungi Myceliophthora thermophila and Thielavia terrestris.</title>
        <authorList>
            <person name="Berka R.M."/>
            <person name="Grigoriev I.V."/>
            <person name="Otillar R."/>
            <person name="Salamov A."/>
            <person name="Grimwood J."/>
            <person name="Reid I."/>
            <person name="Ishmael N."/>
            <person name="John T."/>
            <person name="Darmond C."/>
            <person name="Moisan M.-C."/>
            <person name="Henrissat B."/>
            <person name="Coutinho P.M."/>
            <person name="Lombard V."/>
            <person name="Natvig D.O."/>
            <person name="Lindquist E."/>
            <person name="Schmutz J."/>
            <person name="Lucas S."/>
            <person name="Harris P."/>
            <person name="Powlowski J."/>
            <person name="Bellemare A."/>
            <person name="Taylor D."/>
            <person name="Butler G."/>
            <person name="de Vries R.P."/>
            <person name="Allijn I.E."/>
            <person name="van den Brink J."/>
            <person name="Ushinsky S."/>
            <person name="Storms R."/>
            <person name="Powell A.J."/>
            <person name="Paulsen I.T."/>
            <person name="Elbourne L.D.H."/>
            <person name="Baker S.E."/>
            <person name="Magnuson J."/>
            <person name="LaBoissiere S."/>
            <person name="Clutterbuck A.J."/>
            <person name="Martinez D."/>
            <person name="Wogulis M."/>
            <person name="de Leon A.L."/>
            <person name="Rey M.W."/>
            <person name="Tsang A."/>
        </authorList>
    </citation>
    <scope>NUCLEOTIDE SEQUENCE [LARGE SCALE GENOMIC DNA]</scope>
    <source>
        <strain evidence="3">ATCC 42464 / BCRC 31852 / DSM 1799</strain>
    </source>
</reference>
<evidence type="ECO:0000313" key="3">
    <source>
        <dbReference type="Proteomes" id="UP000007322"/>
    </source>
</evidence>
<feature type="transmembrane region" description="Helical" evidence="1">
    <location>
        <begin position="122"/>
        <end position="142"/>
    </location>
</feature>
<sequence length="150" mass="16186">MAPRSGSSGNNVASQGGWAHTPSTLILLWMAVSLPLVVWDTGYMLLRPHTMPGGRLHYPVWVPYALYGEVDHMYGSKQWNLRNPFAAGQSIMNAVETLLYLVYLGLWYAYGSPPAPGARRAVGGRVGGLAVLIGFSAAVMTVSKTVLYCA</sequence>
<evidence type="ECO:0000256" key="1">
    <source>
        <dbReference type="SAM" id="Phobius"/>
    </source>
</evidence>
<gene>
    <name evidence="2" type="ORF">MYCTH_2306018</name>
</gene>
<keyword evidence="1" id="KW-0812">Transmembrane</keyword>
<dbReference type="PANTHER" id="PTHR37919:SF2">
    <property type="entry name" value="EXPERA DOMAIN-CONTAINING PROTEIN"/>
    <property type="match status" value="1"/>
</dbReference>